<dbReference type="Pfam" id="PF18701">
    <property type="entry name" value="DUF5641"/>
    <property type="match status" value="1"/>
</dbReference>
<dbReference type="InterPro" id="IPR000477">
    <property type="entry name" value="RT_dom"/>
</dbReference>
<accession>A0ABR3HU25</accession>
<evidence type="ECO:0000259" key="1">
    <source>
        <dbReference type="PROSITE" id="PS50994"/>
    </source>
</evidence>
<dbReference type="CDD" id="cd01644">
    <property type="entry name" value="RT_pepA17"/>
    <property type="match status" value="1"/>
</dbReference>
<dbReference type="Pfam" id="PF05380">
    <property type="entry name" value="Peptidase_A17"/>
    <property type="match status" value="1"/>
</dbReference>
<dbReference type="CDD" id="cd00303">
    <property type="entry name" value="retropepsin_like"/>
    <property type="match status" value="1"/>
</dbReference>
<dbReference type="Gene3D" id="3.30.70.270">
    <property type="match status" value="1"/>
</dbReference>
<dbReference type="InterPro" id="IPR043502">
    <property type="entry name" value="DNA/RNA_pol_sf"/>
</dbReference>
<feature type="domain" description="Integrase catalytic" evidence="1">
    <location>
        <begin position="1058"/>
        <end position="1245"/>
    </location>
</feature>
<dbReference type="PANTHER" id="PTHR47331">
    <property type="entry name" value="PHD-TYPE DOMAIN-CONTAINING PROTEIN"/>
    <property type="match status" value="1"/>
</dbReference>
<dbReference type="InterPro" id="IPR043128">
    <property type="entry name" value="Rev_trsase/Diguanyl_cyclase"/>
</dbReference>
<dbReference type="Pfam" id="PF00078">
    <property type="entry name" value="RVT_1"/>
    <property type="match status" value="1"/>
</dbReference>
<comment type="caution">
    <text evidence="2">The sequence shown here is derived from an EMBL/GenBank/DDBJ whole genome shotgun (WGS) entry which is preliminary data.</text>
</comment>
<evidence type="ECO:0000313" key="3">
    <source>
        <dbReference type="Proteomes" id="UP001549920"/>
    </source>
</evidence>
<proteinExistence type="predicted"/>
<keyword evidence="3" id="KW-1185">Reference proteome</keyword>
<reference evidence="2 3" key="1">
    <citation type="submission" date="2024-06" db="EMBL/GenBank/DDBJ databases">
        <title>A chromosome-level genome assembly of beet webworm, Loxostege sticticalis.</title>
        <authorList>
            <person name="Zhang Y."/>
        </authorList>
    </citation>
    <scope>NUCLEOTIDE SEQUENCE [LARGE SCALE GENOMIC DNA]</scope>
    <source>
        <strain evidence="2">AQ026</strain>
        <tissue evidence="2">Whole body</tissue>
    </source>
</reference>
<dbReference type="InterPro" id="IPR001584">
    <property type="entry name" value="Integrase_cat-core"/>
</dbReference>
<dbReference type="InterPro" id="IPR008042">
    <property type="entry name" value="Retrotrans_Pao"/>
</dbReference>
<dbReference type="PROSITE" id="PS50994">
    <property type="entry name" value="INTEGRASE"/>
    <property type="match status" value="1"/>
</dbReference>
<dbReference type="Proteomes" id="UP001549920">
    <property type="component" value="Unassembled WGS sequence"/>
</dbReference>
<dbReference type="InterPro" id="IPR012337">
    <property type="entry name" value="RNaseH-like_sf"/>
</dbReference>
<dbReference type="EMBL" id="JBEUOH010000013">
    <property type="protein sequence ID" value="KAL0880066.1"/>
    <property type="molecule type" value="Genomic_DNA"/>
</dbReference>
<protein>
    <recommendedName>
        <fullName evidence="1">Integrase catalytic domain-containing protein</fullName>
    </recommendedName>
</protein>
<dbReference type="SUPFAM" id="SSF53098">
    <property type="entry name" value="Ribonuclease H-like"/>
    <property type="match status" value="1"/>
</dbReference>
<evidence type="ECO:0000313" key="2">
    <source>
        <dbReference type="EMBL" id="KAL0880066.1"/>
    </source>
</evidence>
<organism evidence="2 3">
    <name type="scientific">Loxostege sticticalis</name>
    <name type="common">Beet webworm moth</name>
    <dbReference type="NCBI Taxonomy" id="481309"/>
    <lineage>
        <taxon>Eukaryota</taxon>
        <taxon>Metazoa</taxon>
        <taxon>Ecdysozoa</taxon>
        <taxon>Arthropoda</taxon>
        <taxon>Hexapoda</taxon>
        <taxon>Insecta</taxon>
        <taxon>Pterygota</taxon>
        <taxon>Neoptera</taxon>
        <taxon>Endopterygota</taxon>
        <taxon>Lepidoptera</taxon>
        <taxon>Glossata</taxon>
        <taxon>Ditrysia</taxon>
        <taxon>Pyraloidea</taxon>
        <taxon>Crambidae</taxon>
        <taxon>Pyraustinae</taxon>
        <taxon>Loxostege</taxon>
    </lineage>
</organism>
<dbReference type="InterPro" id="IPR036397">
    <property type="entry name" value="RNaseH_sf"/>
</dbReference>
<gene>
    <name evidence="2" type="ORF">ABMA27_002558</name>
</gene>
<dbReference type="InterPro" id="IPR040676">
    <property type="entry name" value="DUF5641"/>
</dbReference>
<dbReference type="Gene3D" id="3.10.10.10">
    <property type="entry name" value="HIV Type 1 Reverse Transcriptase, subunit A, domain 1"/>
    <property type="match status" value="1"/>
</dbReference>
<dbReference type="PANTHER" id="PTHR47331:SF5">
    <property type="entry name" value="RIBONUCLEASE H"/>
    <property type="match status" value="1"/>
</dbReference>
<name>A0ABR3HU25_LOXSC</name>
<dbReference type="SUPFAM" id="SSF56672">
    <property type="entry name" value="DNA/RNA polymerases"/>
    <property type="match status" value="1"/>
</dbReference>
<dbReference type="Gene3D" id="3.30.420.10">
    <property type="entry name" value="Ribonuclease H-like superfamily/Ribonuclease H"/>
    <property type="match status" value="1"/>
</dbReference>
<sequence length="1359" mass="153154">MTYSQTSRCFRMIPPMSVKIESNLKTSTTSWLLQRGACSARVCSATFGMVPYRATKMYSNRADLLETIQEKALVKVLDGRGGAHSARLLLDNGSTANIVTQSLCGKLGLSRRDAYSTVTGINQHTSQCTQSCSLTIMSIHDDFKFTVDCLILPEITKCLPSSFINIESIPLPKGIQLADPTFNIPSVIDILVGAEVFWSVLGNNQINLGKNQPKLYETKLGWLVSGHVARLQHSFQNPVCNFLNENPNPDLTRFWELDTVAAKHSLSPEERACEQSFLLNTTRKEDGRFVVTMPLKEDPSVLGDSFQQAKCRFLSLERRFNRDPGFKEMYFNFLLEYEHLGHMTENKEPSANCLPQSPNYFMPHHGVIRESSTTTKLRTVFDASAPTTSGLSLNNILMVGPTIQEDLFSILLRFRQHKYVVTGDIEKMYRAIELDPAQRPLQQIIFRTDPKQPLKTFTLNTVSFGTACAPYLATKCLVSLASSAQDVDVKQAIERDFYVDDYLGGSSSIEDTVRICKGVISTLESAKFNLRKLKSNNQLILNQISPSSPNSINVLNLSDIDINATCKTLGLNWICDTDYLSFSININVNKKVTKRHILSVISQIFDPLGLVGPCVIEAKIIMQRLWIEQCTWDEEVSLEIKQLWLAFANTLPFLNELKINRWVLTNDSVSYEVHAFSDASERAYGVCIYIRSIDSFGAVTVKLLTSKNRVAPIKPLSTPRLELSAALLAARLCTKVLASLTIPISNCRFWCDSTIVLGWLKTPPSELKSFVRNRVHEIQESTEGHTWSYVPSADNPADLVSRGLKADLISSSSLWWSGPTFLLRDQTHWPKKPNERHDLPELMSSSVARNNQPNADVVSCFVDLDSSVDDVVSCFINKKSNFKSLQRSMAYLLRFIYNCRNKNNKIIGHLSVEELQNSLNLIIRKSQVEMFPDEYAILKSQKSLPNKNRLLSLSPFLDSNDIIRVGGRLNNSPYNYDVKHPILLCSKHHLTIILFDYFHKKYLHAGPQLLLANIRQTFWPLGGRNLSKKCVNKCVRCCRYKAKTVQPIMGQLPSSRTELEFPFLHCSVDYAGPVLIADRKGRGCKLLKSFLAIFICNSVKALHIELVTALSSEAYLAALNRFVSRRGKPQSITSDNGTNFVGTYNELSTFLLQSDLEGAVAQEGIEFKFVPAYTPHFNGLAESAVRSTKYHLKRLLDTTHLTYEEMVTCLTQVEAILNSRPLTQLSSDPLDLSPLTPAHFLIGRPLISIPHPQIMDDNITRLDRFKRIEHIRQHFWHRFALEYVSQLQQKSKWQTGKKELKLGSLVIVKDNTLPPLLWSLGRVVNVYPGSDGIVRVAELKTKRGTIRRAFNNICPLPES</sequence>